<evidence type="ECO:0000313" key="2">
    <source>
        <dbReference type="Proteomes" id="UP000824014"/>
    </source>
</evidence>
<protein>
    <submittedName>
        <fullName evidence="1">S24/S26 family peptidase</fullName>
    </submittedName>
</protein>
<dbReference type="CDD" id="cd06462">
    <property type="entry name" value="Peptidase_S24_S26"/>
    <property type="match status" value="1"/>
</dbReference>
<comment type="caution">
    <text evidence="1">The sequence shown here is derived from an EMBL/GenBank/DDBJ whole genome shotgun (WGS) entry which is preliminary data.</text>
</comment>
<dbReference type="EMBL" id="DXCC01000008">
    <property type="protein sequence ID" value="HIZ14930.1"/>
    <property type="molecule type" value="Genomic_DNA"/>
</dbReference>
<gene>
    <name evidence="1" type="ORF">H9816_03335</name>
</gene>
<reference evidence="1" key="2">
    <citation type="submission" date="2021-04" db="EMBL/GenBank/DDBJ databases">
        <authorList>
            <person name="Gilroy R."/>
        </authorList>
    </citation>
    <scope>NUCLEOTIDE SEQUENCE</scope>
    <source>
        <strain evidence="1">ChiHjej11B10-19426</strain>
    </source>
</reference>
<dbReference type="AlphaFoldDB" id="A0A9D2DD78"/>
<evidence type="ECO:0000313" key="1">
    <source>
        <dbReference type="EMBL" id="HIZ14930.1"/>
    </source>
</evidence>
<dbReference type="InterPro" id="IPR036286">
    <property type="entry name" value="LexA/Signal_pep-like_sf"/>
</dbReference>
<sequence length="150" mass="17581">MSDIRTLPNERLFADLERLFDEGGDVQLPVKGYSMRPFLKSERDSVHLLPATSVRLRRGMVVLFRYRTGHILHRIRRIEGDRLTIVGDGNCRQQERVMRTDVLAWADAIRRNGHTIRYGSCRWRLLSAYSLALHLARTLYYTLRGSRRRA</sequence>
<organism evidence="1 2">
    <name type="scientific">Candidatus Tidjanibacter faecipullorum</name>
    <dbReference type="NCBI Taxonomy" id="2838766"/>
    <lineage>
        <taxon>Bacteria</taxon>
        <taxon>Pseudomonadati</taxon>
        <taxon>Bacteroidota</taxon>
        <taxon>Bacteroidia</taxon>
        <taxon>Bacteroidales</taxon>
        <taxon>Rikenellaceae</taxon>
        <taxon>Tidjanibacter</taxon>
    </lineage>
</organism>
<dbReference type="SUPFAM" id="SSF51306">
    <property type="entry name" value="LexA/Signal peptidase"/>
    <property type="match status" value="1"/>
</dbReference>
<reference evidence="1" key="1">
    <citation type="journal article" date="2021" name="PeerJ">
        <title>Extensive microbial diversity within the chicken gut microbiome revealed by metagenomics and culture.</title>
        <authorList>
            <person name="Gilroy R."/>
            <person name="Ravi A."/>
            <person name="Getino M."/>
            <person name="Pursley I."/>
            <person name="Horton D.L."/>
            <person name="Alikhan N.F."/>
            <person name="Baker D."/>
            <person name="Gharbi K."/>
            <person name="Hall N."/>
            <person name="Watson M."/>
            <person name="Adriaenssens E.M."/>
            <person name="Foster-Nyarko E."/>
            <person name="Jarju S."/>
            <person name="Secka A."/>
            <person name="Antonio M."/>
            <person name="Oren A."/>
            <person name="Chaudhuri R.R."/>
            <person name="La Ragione R."/>
            <person name="Hildebrand F."/>
            <person name="Pallen M.J."/>
        </authorList>
    </citation>
    <scope>NUCLEOTIDE SEQUENCE</scope>
    <source>
        <strain evidence="1">ChiHjej11B10-19426</strain>
    </source>
</reference>
<proteinExistence type="predicted"/>
<name>A0A9D2DD78_9BACT</name>
<accession>A0A9D2DD78</accession>
<dbReference type="Proteomes" id="UP000824014">
    <property type="component" value="Unassembled WGS sequence"/>
</dbReference>